<proteinExistence type="inferred from homology"/>
<keyword evidence="3 5" id="KW-1133">Transmembrane helix</keyword>
<dbReference type="PANTHER" id="PTHR43759:SF1">
    <property type="entry name" value="GLUCOSE IMPORT SYSTEM PERMEASE PROTEIN GLCT"/>
    <property type="match status" value="1"/>
</dbReference>
<dbReference type="Gene3D" id="1.10.3720.10">
    <property type="entry name" value="MetI-like"/>
    <property type="match status" value="1"/>
</dbReference>
<evidence type="ECO:0000256" key="3">
    <source>
        <dbReference type="ARBA" id="ARBA00022989"/>
    </source>
</evidence>
<feature type="transmembrane region" description="Helical" evidence="5">
    <location>
        <begin position="153"/>
        <end position="175"/>
    </location>
</feature>
<dbReference type="InterPro" id="IPR035906">
    <property type="entry name" value="MetI-like_sf"/>
</dbReference>
<feature type="transmembrane region" description="Helical" evidence="5">
    <location>
        <begin position="256"/>
        <end position="275"/>
    </location>
</feature>
<dbReference type="PANTHER" id="PTHR43759">
    <property type="entry name" value="TREHALOSE TRANSPORT SYSTEM PERMEASE PROTEIN SUGA"/>
    <property type="match status" value="1"/>
</dbReference>
<feature type="transmembrane region" description="Helical" evidence="5">
    <location>
        <begin position="101"/>
        <end position="121"/>
    </location>
</feature>
<comment type="subcellular location">
    <subcellularLocation>
        <location evidence="5">Cell membrane</location>
        <topology evidence="5">Multi-pass membrane protein</topology>
    </subcellularLocation>
    <subcellularLocation>
        <location evidence="1">Membrane</location>
        <topology evidence="1">Multi-pass membrane protein</topology>
    </subcellularLocation>
</comment>
<keyword evidence="2 5" id="KW-0812">Transmembrane</keyword>
<dbReference type="GO" id="GO:0005886">
    <property type="term" value="C:plasma membrane"/>
    <property type="evidence" value="ECO:0007669"/>
    <property type="project" value="UniProtKB-SubCell"/>
</dbReference>
<evidence type="ECO:0000256" key="2">
    <source>
        <dbReference type="ARBA" id="ARBA00022692"/>
    </source>
</evidence>
<comment type="similarity">
    <text evidence="5">Belongs to the binding-protein-dependent transport system permease family.</text>
</comment>
<reference evidence="7 8" key="1">
    <citation type="submission" date="2015-12" db="EMBL/GenBank/DDBJ databases">
        <title>Draft genome sequence of the thermoanaerobe Thermotalea metallivorans, an isolate from the runoff channel of the Great Artesian Basin, Australia.</title>
        <authorList>
            <person name="Patel B.K."/>
        </authorList>
    </citation>
    <scope>NUCLEOTIDE SEQUENCE [LARGE SCALE GENOMIC DNA]</scope>
    <source>
        <strain evidence="7 8">B2-1</strain>
    </source>
</reference>
<dbReference type="GO" id="GO:0055085">
    <property type="term" value="P:transmembrane transport"/>
    <property type="evidence" value="ECO:0007669"/>
    <property type="project" value="InterPro"/>
</dbReference>
<dbReference type="InterPro" id="IPR000515">
    <property type="entry name" value="MetI-like"/>
</dbReference>
<organism evidence="7 8">
    <name type="scientific">Thermotalea metallivorans</name>
    <dbReference type="NCBI Taxonomy" id="520762"/>
    <lineage>
        <taxon>Bacteria</taxon>
        <taxon>Bacillati</taxon>
        <taxon>Bacillota</taxon>
        <taxon>Clostridia</taxon>
        <taxon>Peptostreptococcales</taxon>
        <taxon>Thermotaleaceae</taxon>
        <taxon>Thermotalea</taxon>
    </lineage>
</organism>
<evidence type="ECO:0000256" key="1">
    <source>
        <dbReference type="ARBA" id="ARBA00004141"/>
    </source>
</evidence>
<comment type="caution">
    <text evidence="7">The sequence shown here is derived from an EMBL/GenBank/DDBJ whole genome shotgun (WGS) entry which is preliminary data.</text>
</comment>
<feature type="transmembrane region" description="Helical" evidence="5">
    <location>
        <begin position="7"/>
        <end position="31"/>
    </location>
</feature>
<evidence type="ECO:0000259" key="6">
    <source>
        <dbReference type="PROSITE" id="PS50928"/>
    </source>
</evidence>
<keyword evidence="8" id="KW-1185">Reference proteome</keyword>
<dbReference type="InterPro" id="IPR052730">
    <property type="entry name" value="Sugar_ABC_transporter"/>
</dbReference>
<dbReference type="Proteomes" id="UP000070456">
    <property type="component" value="Unassembled WGS sequence"/>
</dbReference>
<evidence type="ECO:0000313" key="7">
    <source>
        <dbReference type="EMBL" id="KXG73868.1"/>
    </source>
</evidence>
<dbReference type="PROSITE" id="PS50928">
    <property type="entry name" value="ABC_TM1"/>
    <property type="match status" value="1"/>
</dbReference>
<gene>
    <name evidence="7" type="primary">ydcU</name>
    <name evidence="7" type="ORF">AN619_27880</name>
</gene>
<dbReference type="AlphaFoldDB" id="A0A140KZZ3"/>
<feature type="transmembrane region" description="Helical" evidence="5">
    <location>
        <begin position="65"/>
        <end position="89"/>
    </location>
</feature>
<dbReference type="SUPFAM" id="SSF161098">
    <property type="entry name" value="MetI-like"/>
    <property type="match status" value="1"/>
</dbReference>
<evidence type="ECO:0000256" key="4">
    <source>
        <dbReference type="ARBA" id="ARBA00023136"/>
    </source>
</evidence>
<dbReference type="STRING" id="520762.AN619_27880"/>
<dbReference type="Pfam" id="PF00528">
    <property type="entry name" value="BPD_transp_1"/>
    <property type="match status" value="1"/>
</dbReference>
<evidence type="ECO:0000313" key="8">
    <source>
        <dbReference type="Proteomes" id="UP000070456"/>
    </source>
</evidence>
<feature type="transmembrane region" description="Helical" evidence="5">
    <location>
        <begin position="196"/>
        <end position="221"/>
    </location>
</feature>
<dbReference type="PATRIC" id="fig|520762.4.peg.3080"/>
<feature type="domain" description="ABC transmembrane type-1" evidence="6">
    <location>
        <begin position="63"/>
        <end position="275"/>
    </location>
</feature>
<dbReference type="CDD" id="cd06261">
    <property type="entry name" value="TM_PBP2"/>
    <property type="match status" value="1"/>
</dbReference>
<name>A0A140KZZ3_9FIRM</name>
<keyword evidence="4 5" id="KW-0472">Membrane</keyword>
<dbReference type="EMBL" id="LOEE01000072">
    <property type="protein sequence ID" value="KXG73868.1"/>
    <property type="molecule type" value="Genomic_DNA"/>
</dbReference>
<protein>
    <submittedName>
        <fullName evidence="7">Inner membrane ABC transporter permease protein YdcU</fullName>
    </submittedName>
</protein>
<accession>A0A140KZZ3</accession>
<evidence type="ECO:0000256" key="5">
    <source>
        <dbReference type="RuleBase" id="RU363032"/>
    </source>
</evidence>
<sequence length="291" mass="32897">MYNKLKPYIMLTPVLAVISSVFISGLVMGFLQSLGHFSVIGMKQFTFKYYKEVFMDRGFLESLKFSLYISFVSSVTAVIAGALLAYSILQNKHNKGIEQLLYKLPVIVPHSVAALLAYNMLAQSGIASRILYHMGIINAQTDFPSLVFDKNGAGILFAYLWKEIPFVAMVVYAIWRNMNDQLSEAALNLGANKRQVFWHVLLPLAMPTIASTFIIIFAFSFGAFEIPYLLGPTAPKTLPVKAYIEYTNPDLTHRPYTMAINMILTLISLFLLWLYNKAFQLISKYNHESRT</sequence>
<dbReference type="OrthoDB" id="9785836at2"/>
<keyword evidence="5" id="KW-0813">Transport</keyword>
<dbReference type="RefSeq" id="WP_157065024.1">
    <property type="nucleotide sequence ID" value="NZ_LOEE01000072.1"/>
</dbReference>